<dbReference type="NCBIfam" id="TIGR01046">
    <property type="entry name" value="uS10_euk_arch"/>
    <property type="match status" value="1"/>
</dbReference>
<proteinExistence type="inferred from homology"/>
<dbReference type="GeneID" id="37002784"/>
<dbReference type="GO" id="GO:0005739">
    <property type="term" value="C:mitochondrion"/>
    <property type="evidence" value="ECO:0007669"/>
    <property type="project" value="TreeGrafter"/>
</dbReference>
<dbReference type="Gene3D" id="3.30.70.600">
    <property type="entry name" value="Ribosomal protein S10 domain"/>
    <property type="match status" value="1"/>
</dbReference>
<dbReference type="PRINTS" id="PR00971">
    <property type="entry name" value="RIBOSOMALS10"/>
</dbReference>
<comment type="caution">
    <text evidence="12">The sequence shown here is derived from an EMBL/GenBank/DDBJ whole genome shotgun (WGS) entry which is preliminary data.</text>
</comment>
<dbReference type="InterPro" id="IPR001848">
    <property type="entry name" value="Ribosomal_uS10"/>
</dbReference>
<dbReference type="GO" id="GO:0046872">
    <property type="term" value="F:metal ion binding"/>
    <property type="evidence" value="ECO:0007669"/>
    <property type="project" value="UniProtKB-KW"/>
</dbReference>
<dbReference type="InterPro" id="IPR027486">
    <property type="entry name" value="Ribosomal_uS10_dom"/>
</dbReference>
<evidence type="ECO:0000256" key="2">
    <source>
        <dbReference type="ARBA" id="ARBA00022723"/>
    </source>
</evidence>
<evidence type="ECO:0000313" key="12">
    <source>
        <dbReference type="EMBL" id="PVH14637.1"/>
    </source>
</evidence>
<keyword evidence="6" id="KW-0687">Ribonucleoprotein</keyword>
<dbReference type="Gene3D" id="3.60.40.10">
    <property type="entry name" value="PPM-type phosphatase domain"/>
    <property type="match status" value="1"/>
</dbReference>
<dbReference type="SUPFAM" id="SSF54999">
    <property type="entry name" value="Ribosomal protein S10"/>
    <property type="match status" value="1"/>
</dbReference>
<dbReference type="InterPro" id="IPR000222">
    <property type="entry name" value="PP2C_BS"/>
</dbReference>
<dbReference type="CDD" id="cd00143">
    <property type="entry name" value="PP2Cc"/>
    <property type="match status" value="1"/>
</dbReference>
<dbReference type="InterPro" id="IPR015655">
    <property type="entry name" value="PP2C"/>
</dbReference>
<dbReference type="SMART" id="SM00332">
    <property type="entry name" value="PP2Cc"/>
    <property type="match status" value="1"/>
</dbReference>
<dbReference type="FunFam" id="3.30.70.600:FF:000004">
    <property type="entry name" value="30S ribosomal protein S10"/>
    <property type="match status" value="1"/>
</dbReference>
<evidence type="ECO:0000256" key="5">
    <source>
        <dbReference type="ARBA" id="ARBA00022980"/>
    </source>
</evidence>
<evidence type="ECO:0000256" key="9">
    <source>
        <dbReference type="RuleBase" id="RU003465"/>
    </source>
</evidence>
<dbReference type="GO" id="GO:0004741">
    <property type="term" value="F:[pyruvate dehydrogenase (acetyl-transferring)]-phosphatase activity"/>
    <property type="evidence" value="ECO:0007669"/>
    <property type="project" value="TreeGrafter"/>
</dbReference>
<dbReference type="PROSITE" id="PS01032">
    <property type="entry name" value="PPM_1"/>
    <property type="match status" value="1"/>
</dbReference>
<dbReference type="InterPro" id="IPR001932">
    <property type="entry name" value="PPM-type_phosphatase-like_dom"/>
</dbReference>
<keyword evidence="5 12" id="KW-0689">Ribosomal protein</keyword>
<comment type="similarity">
    <text evidence="1">Belongs to the universal ribosomal protein uS10 family.</text>
</comment>
<dbReference type="GO" id="GO:0006412">
    <property type="term" value="P:translation"/>
    <property type="evidence" value="ECO:0007669"/>
    <property type="project" value="InterPro"/>
</dbReference>
<feature type="region of interest" description="Disordered" evidence="10">
    <location>
        <begin position="647"/>
        <end position="672"/>
    </location>
</feature>
<comment type="similarity">
    <text evidence="9">Belongs to the PP2C family.</text>
</comment>
<dbReference type="InterPro" id="IPR036457">
    <property type="entry name" value="PPM-type-like_dom_sf"/>
</dbReference>
<dbReference type="GO" id="GO:0003735">
    <property type="term" value="F:structural constituent of ribosome"/>
    <property type="evidence" value="ECO:0007669"/>
    <property type="project" value="InterPro"/>
</dbReference>
<dbReference type="Proteomes" id="UP000244406">
    <property type="component" value="Unassembled WGS sequence"/>
</dbReference>
<dbReference type="InterPro" id="IPR036838">
    <property type="entry name" value="Ribosomal_uS10_dom_sf"/>
</dbReference>
<dbReference type="PROSITE" id="PS51746">
    <property type="entry name" value="PPM_2"/>
    <property type="match status" value="1"/>
</dbReference>
<dbReference type="Pfam" id="PF00338">
    <property type="entry name" value="Ribosomal_S10"/>
    <property type="match status" value="1"/>
</dbReference>
<evidence type="ECO:0000256" key="8">
    <source>
        <dbReference type="ARBA" id="ARBA00035450"/>
    </source>
</evidence>
<dbReference type="VEuPathDB" id="FungiDB:CXQ87_002784"/>
<dbReference type="Pfam" id="PF00481">
    <property type="entry name" value="PP2C"/>
    <property type="match status" value="1"/>
</dbReference>
<evidence type="ECO:0000256" key="10">
    <source>
        <dbReference type="SAM" id="MobiDB-lite"/>
    </source>
</evidence>
<organism evidence="12 13">
    <name type="scientific">Candidozyma duobushaemuli</name>
    <dbReference type="NCBI Taxonomy" id="1231522"/>
    <lineage>
        <taxon>Eukaryota</taxon>
        <taxon>Fungi</taxon>
        <taxon>Dikarya</taxon>
        <taxon>Ascomycota</taxon>
        <taxon>Saccharomycotina</taxon>
        <taxon>Pichiomycetes</taxon>
        <taxon>Metschnikowiaceae</taxon>
        <taxon>Candidozyma</taxon>
    </lineage>
</organism>
<dbReference type="GO" id="GO:0015935">
    <property type="term" value="C:small ribosomal subunit"/>
    <property type="evidence" value="ECO:0007669"/>
    <property type="project" value="InterPro"/>
</dbReference>
<feature type="domain" description="PPM-type phosphatase" evidence="11">
    <location>
        <begin position="274"/>
        <end position="642"/>
    </location>
</feature>
<dbReference type="AlphaFoldDB" id="A0A2V1A8C4"/>
<evidence type="ECO:0000256" key="3">
    <source>
        <dbReference type="ARBA" id="ARBA00022801"/>
    </source>
</evidence>
<evidence type="ECO:0000313" key="13">
    <source>
        <dbReference type="Proteomes" id="UP000244406"/>
    </source>
</evidence>
<dbReference type="EMBL" id="PKFP01000001">
    <property type="protein sequence ID" value="PVH14637.1"/>
    <property type="molecule type" value="Genomic_DNA"/>
</dbReference>
<keyword evidence="3 9" id="KW-0378">Hydrolase</keyword>
<evidence type="ECO:0000256" key="1">
    <source>
        <dbReference type="ARBA" id="ARBA00007102"/>
    </source>
</evidence>
<evidence type="ECO:0000256" key="6">
    <source>
        <dbReference type="ARBA" id="ARBA00023274"/>
    </source>
</evidence>
<name>A0A2V1A8C4_9ASCO</name>
<gene>
    <name evidence="12" type="ORF">CXQ87_002784</name>
</gene>
<keyword evidence="2" id="KW-0479">Metal-binding</keyword>
<keyword evidence="13" id="KW-1185">Reference proteome</keyword>
<dbReference type="PANTHER" id="PTHR13832:SF792">
    <property type="entry name" value="GM14286P"/>
    <property type="match status" value="1"/>
</dbReference>
<dbReference type="InterPro" id="IPR005729">
    <property type="entry name" value="Ribosomal_uS10_euk/arc"/>
</dbReference>
<dbReference type="HAMAP" id="MF_00508">
    <property type="entry name" value="Ribosomal_uS10"/>
    <property type="match status" value="1"/>
</dbReference>
<evidence type="ECO:0000259" key="11">
    <source>
        <dbReference type="PROSITE" id="PS51746"/>
    </source>
</evidence>
<evidence type="ECO:0000256" key="7">
    <source>
        <dbReference type="ARBA" id="ARBA00035162"/>
    </source>
</evidence>
<dbReference type="PANTHER" id="PTHR13832">
    <property type="entry name" value="PROTEIN PHOSPHATASE 2C"/>
    <property type="match status" value="1"/>
</dbReference>
<sequence>MSAPINKEKVQEQAEEIHKIRITLTSTKVKQLEKVCSNIVSNAAQNEIVKKGPVRLPTKVLKITTRKAPNGEGSKTWDAYEMRIHKRVIDLQAPAQIVKKITQITIEPGVDVEPRLFYVAGRQLQNGRRLLNTSASSAARKSQSRLLRRRNVALVSGVIIVGSYVTFNQSNYYKLDTAPPGSNSRLTGNPAKAVTSIVDKEAFSSTTSSMVRQNSVGAQQHKEGVFLLNDEQVSAKLRQFEESYNVHRGKGVTRYDICQLPSNSPIEDDRAEEIVQVPILQDNNVRTSTDWMFFGVYDGHGGWTTSSKLRDQLISYVITELGTIFKPSKEENLRYVPNSATIDQAIKNGFLKLDHEIVNKNIEKLLNDNNKAKAAELLMPALSGSCALLSFYDTNSKMLKVAVTGDSRALLGSFKNNQWTVRQLSIDQTGSNPTEVARIISEHPDEPNVVRNGRVLGSLEPSRAFGDCRYKLPGSIQDRLYKQFFGKKLPSNLNSPPYVTAEPVVTTTKVSPENNDFLVMASDGLYEMLSNEEIVGLVVKWMEKEKLVKPNKSFWNYFGSSEKGLPQVSDITNDKTSKPPFRRNRLNTGNGFLLEDKNVSTHLIRNALSNGGSKEQLSMLISIPSPVSRRYRDDLTVTVVFFGKDSDENNDGKLETNAGATAGGIDASKPKL</sequence>
<dbReference type="RefSeq" id="XP_025335577.1">
    <property type="nucleotide sequence ID" value="XM_025481277.1"/>
</dbReference>
<dbReference type="SUPFAM" id="SSF81606">
    <property type="entry name" value="PP2C-like"/>
    <property type="match status" value="1"/>
</dbReference>
<accession>A0A2V1A8C4</accession>
<protein>
    <recommendedName>
        <fullName evidence="7">Small ribosomal subunit protein uS10</fullName>
    </recommendedName>
    <alternativeName>
        <fullName evidence="8">40S ribosomal protein S20</fullName>
    </alternativeName>
</protein>
<dbReference type="SMART" id="SM01403">
    <property type="entry name" value="Ribosomal_S10"/>
    <property type="match status" value="1"/>
</dbReference>
<keyword evidence="4 9" id="KW-0904">Protein phosphatase</keyword>
<evidence type="ECO:0000256" key="4">
    <source>
        <dbReference type="ARBA" id="ARBA00022912"/>
    </source>
</evidence>
<reference evidence="12 13" key="1">
    <citation type="submission" date="2017-12" db="EMBL/GenBank/DDBJ databases">
        <title>Genome Sequence of the Amphotericin B-resistant Candida duobushaemulonii strain, B09383.</title>
        <authorList>
            <person name="Chow N.A."/>
            <person name="Gade L."/>
            <person name="Batra D."/>
            <person name="Rowe L.A."/>
            <person name="Loparev V.N."/>
            <person name="Litvintseva A.P."/>
        </authorList>
    </citation>
    <scope>NUCLEOTIDE SEQUENCE [LARGE SCALE GENOMIC DNA]</scope>
    <source>
        <strain evidence="12 13">B09383</strain>
    </source>
</reference>